<dbReference type="Gene3D" id="1.10.150.130">
    <property type="match status" value="1"/>
</dbReference>
<feature type="domain" description="Core-binding (CB)" evidence="6">
    <location>
        <begin position="4"/>
        <end position="79"/>
    </location>
</feature>
<dbReference type="SUPFAM" id="SSF47823">
    <property type="entry name" value="lambda integrase-like, N-terminal domain"/>
    <property type="match status" value="1"/>
</dbReference>
<evidence type="ECO:0000256" key="3">
    <source>
        <dbReference type="ARBA" id="ARBA00023172"/>
    </source>
</evidence>
<dbReference type="InterPro" id="IPR044068">
    <property type="entry name" value="CB"/>
</dbReference>
<dbReference type="SUPFAM" id="SSF56349">
    <property type="entry name" value="DNA breaking-rejoining enzymes"/>
    <property type="match status" value="1"/>
</dbReference>
<dbReference type="InterPro" id="IPR011010">
    <property type="entry name" value="DNA_brk_join_enz"/>
</dbReference>
<comment type="caution">
    <text evidence="7">The sequence shown here is derived from an EMBL/GenBank/DDBJ whole genome shotgun (WGS) entry which is preliminary data.</text>
</comment>
<keyword evidence="2 4" id="KW-0238">DNA-binding</keyword>
<evidence type="ECO:0000256" key="1">
    <source>
        <dbReference type="ARBA" id="ARBA00022908"/>
    </source>
</evidence>
<evidence type="ECO:0000313" key="7">
    <source>
        <dbReference type="EMBL" id="RCS30264.1"/>
    </source>
</evidence>
<reference evidence="7 8" key="1">
    <citation type="submission" date="2018-05" db="EMBL/GenBank/DDBJ databases">
        <title>Draft genome sequence of Rhodanobacter denitrificans Yn1 isolated from gold copper mine.</title>
        <authorList>
            <person name="Yang N."/>
            <person name="Mazhar H.S."/>
            <person name="Rensing C."/>
        </authorList>
    </citation>
    <scope>NUCLEOTIDE SEQUENCE [LARGE SCALE GENOMIC DNA]</scope>
    <source>
        <strain evidence="7 8">Yn1</strain>
    </source>
</reference>
<dbReference type="GO" id="GO:0006310">
    <property type="term" value="P:DNA recombination"/>
    <property type="evidence" value="ECO:0007669"/>
    <property type="project" value="UniProtKB-KW"/>
</dbReference>
<dbReference type="PANTHER" id="PTHR34605:SF4">
    <property type="entry name" value="DNA ADENINE METHYLTRANSFERASE"/>
    <property type="match status" value="1"/>
</dbReference>
<evidence type="ECO:0000313" key="8">
    <source>
        <dbReference type="Proteomes" id="UP000252387"/>
    </source>
</evidence>
<dbReference type="OrthoDB" id="5914130at2"/>
<protein>
    <submittedName>
        <fullName evidence="7">Tn3 family resolvase</fullName>
    </submittedName>
</protein>
<dbReference type="CDD" id="cd00799">
    <property type="entry name" value="INT_Cre_C"/>
    <property type="match status" value="1"/>
</dbReference>
<gene>
    <name evidence="7" type="ORF">DEO45_09480</name>
</gene>
<sequence length="329" mass="36400">MSASPPPPSIDRYLAAATRANTRRSYASAVRHFEITWGGHLPATADSVARYLAAYAGTLSINTLKQRLAALAQWHTAQGFVDPTGAPVVKQVLKGIQALHPAMEKRAEPLQLTQLAKVVDWLDLVIEGALERSDGIAALRYRRDRALILLGFWRGFRSDELIGLQVEHLQLVPGQGMTCFLPRTKGDRQHAGTMFRVPALSRWCPVTATMEWIAAAQLTHGPLFRQVDRWGHVPERPLHANSIIPLLRRLFTLAGLSTPDLYSGHSLRRGFAGWANTNGWDVKALMEYVGWKDVHSAMRYLDGNDPFAQARIERGLADGATLHVGHDDG</sequence>
<dbReference type="GO" id="GO:0015074">
    <property type="term" value="P:DNA integration"/>
    <property type="evidence" value="ECO:0007669"/>
    <property type="project" value="UniProtKB-KW"/>
</dbReference>
<evidence type="ECO:0000256" key="2">
    <source>
        <dbReference type="ARBA" id="ARBA00023125"/>
    </source>
</evidence>
<dbReference type="Proteomes" id="UP000252387">
    <property type="component" value="Unassembled WGS sequence"/>
</dbReference>
<accession>A0A368KEC1</accession>
<dbReference type="InterPro" id="IPR010998">
    <property type="entry name" value="Integrase_recombinase_N"/>
</dbReference>
<dbReference type="InterPro" id="IPR013762">
    <property type="entry name" value="Integrase-like_cat_sf"/>
</dbReference>
<proteinExistence type="predicted"/>
<feature type="domain" description="Tyr recombinase" evidence="5">
    <location>
        <begin position="105"/>
        <end position="314"/>
    </location>
</feature>
<keyword evidence="3" id="KW-0233">DNA recombination</keyword>
<dbReference type="Gene3D" id="1.10.443.10">
    <property type="entry name" value="Intergrase catalytic core"/>
    <property type="match status" value="1"/>
</dbReference>
<name>A0A368KEC1_9GAMM</name>
<organism evidence="7 8">
    <name type="scientific">Rhodanobacter denitrificans</name>
    <dbReference type="NCBI Taxonomy" id="666685"/>
    <lineage>
        <taxon>Bacteria</taxon>
        <taxon>Pseudomonadati</taxon>
        <taxon>Pseudomonadota</taxon>
        <taxon>Gammaproteobacteria</taxon>
        <taxon>Lysobacterales</taxon>
        <taxon>Rhodanobacteraceae</taxon>
        <taxon>Rhodanobacter</taxon>
    </lineage>
</organism>
<dbReference type="PROSITE" id="PS51898">
    <property type="entry name" value="TYR_RECOMBINASE"/>
    <property type="match status" value="1"/>
</dbReference>
<evidence type="ECO:0000259" key="5">
    <source>
        <dbReference type="PROSITE" id="PS51898"/>
    </source>
</evidence>
<dbReference type="EMBL" id="QFWQ01000005">
    <property type="protein sequence ID" value="RCS30264.1"/>
    <property type="molecule type" value="Genomic_DNA"/>
</dbReference>
<dbReference type="InterPro" id="IPR052925">
    <property type="entry name" value="Phage_Integrase-like_Recomb"/>
</dbReference>
<evidence type="ECO:0000259" key="6">
    <source>
        <dbReference type="PROSITE" id="PS51900"/>
    </source>
</evidence>
<dbReference type="Pfam" id="PF00589">
    <property type="entry name" value="Phage_integrase"/>
    <property type="match status" value="1"/>
</dbReference>
<keyword evidence="1" id="KW-0229">DNA integration</keyword>
<dbReference type="GO" id="GO:0003677">
    <property type="term" value="F:DNA binding"/>
    <property type="evidence" value="ECO:0007669"/>
    <property type="project" value="UniProtKB-UniRule"/>
</dbReference>
<keyword evidence="8" id="KW-1185">Reference proteome</keyword>
<dbReference type="AlphaFoldDB" id="A0A368KEC1"/>
<evidence type="ECO:0000256" key="4">
    <source>
        <dbReference type="PROSITE-ProRule" id="PRU01248"/>
    </source>
</evidence>
<dbReference type="PANTHER" id="PTHR34605">
    <property type="entry name" value="PHAGE_INTEGRASE DOMAIN-CONTAINING PROTEIN"/>
    <property type="match status" value="1"/>
</dbReference>
<dbReference type="PROSITE" id="PS51900">
    <property type="entry name" value="CB"/>
    <property type="match status" value="1"/>
</dbReference>
<dbReference type="InterPro" id="IPR002104">
    <property type="entry name" value="Integrase_catalytic"/>
</dbReference>